<proteinExistence type="predicted"/>
<keyword evidence="3" id="KW-1185">Reference proteome</keyword>
<evidence type="ECO:0000256" key="1">
    <source>
        <dbReference type="SAM" id="MobiDB-lite"/>
    </source>
</evidence>
<dbReference type="Proteomes" id="UP000762676">
    <property type="component" value="Unassembled WGS sequence"/>
</dbReference>
<accession>A0AAV4JNN5</accession>
<sequence>MLLSQQNLNTDAHINLNTVHRVIFTCSFNIGDEDDNKGDNNDFDNVVDDTDVRDDNNKFVDYNNGDDGGDNNQYEYEEEDVYKEEEDN</sequence>
<gene>
    <name evidence="2" type="ORF">ElyMa_005123100</name>
</gene>
<organism evidence="2 3">
    <name type="scientific">Elysia marginata</name>
    <dbReference type="NCBI Taxonomy" id="1093978"/>
    <lineage>
        <taxon>Eukaryota</taxon>
        <taxon>Metazoa</taxon>
        <taxon>Spiralia</taxon>
        <taxon>Lophotrochozoa</taxon>
        <taxon>Mollusca</taxon>
        <taxon>Gastropoda</taxon>
        <taxon>Heterobranchia</taxon>
        <taxon>Euthyneura</taxon>
        <taxon>Panpulmonata</taxon>
        <taxon>Sacoglossa</taxon>
        <taxon>Placobranchoidea</taxon>
        <taxon>Plakobranchidae</taxon>
        <taxon>Elysia</taxon>
    </lineage>
</organism>
<reference evidence="2 3" key="1">
    <citation type="journal article" date="2021" name="Elife">
        <title>Chloroplast acquisition without the gene transfer in kleptoplastic sea slugs, Plakobranchus ocellatus.</title>
        <authorList>
            <person name="Maeda T."/>
            <person name="Takahashi S."/>
            <person name="Yoshida T."/>
            <person name="Shimamura S."/>
            <person name="Takaki Y."/>
            <person name="Nagai Y."/>
            <person name="Toyoda A."/>
            <person name="Suzuki Y."/>
            <person name="Arimoto A."/>
            <person name="Ishii H."/>
            <person name="Satoh N."/>
            <person name="Nishiyama T."/>
            <person name="Hasebe M."/>
            <person name="Maruyama T."/>
            <person name="Minagawa J."/>
            <person name="Obokata J."/>
            <person name="Shigenobu S."/>
        </authorList>
    </citation>
    <scope>NUCLEOTIDE SEQUENCE [LARGE SCALE GENOMIC DNA]</scope>
</reference>
<dbReference type="AlphaFoldDB" id="A0AAV4JNN5"/>
<dbReference type="EMBL" id="BMAT01010233">
    <property type="protein sequence ID" value="GFS22991.1"/>
    <property type="molecule type" value="Genomic_DNA"/>
</dbReference>
<name>A0AAV4JNN5_9GAST</name>
<feature type="compositionally biased region" description="Acidic residues" evidence="1">
    <location>
        <begin position="75"/>
        <end position="88"/>
    </location>
</feature>
<comment type="caution">
    <text evidence="2">The sequence shown here is derived from an EMBL/GenBank/DDBJ whole genome shotgun (WGS) entry which is preliminary data.</text>
</comment>
<evidence type="ECO:0000313" key="3">
    <source>
        <dbReference type="Proteomes" id="UP000762676"/>
    </source>
</evidence>
<evidence type="ECO:0000313" key="2">
    <source>
        <dbReference type="EMBL" id="GFS22991.1"/>
    </source>
</evidence>
<feature type="compositionally biased region" description="Acidic residues" evidence="1">
    <location>
        <begin position="31"/>
        <end position="52"/>
    </location>
</feature>
<evidence type="ECO:0008006" key="4">
    <source>
        <dbReference type="Google" id="ProtNLM"/>
    </source>
</evidence>
<feature type="region of interest" description="Disordered" evidence="1">
    <location>
        <begin position="30"/>
        <end position="88"/>
    </location>
</feature>
<protein>
    <recommendedName>
        <fullName evidence="4">ZP domain-containing protein</fullName>
    </recommendedName>
</protein>